<dbReference type="InterPro" id="IPR012340">
    <property type="entry name" value="NA-bd_OB-fold"/>
</dbReference>
<keyword evidence="7 11" id="KW-0378">Hydrolase</keyword>
<dbReference type="SUPFAM" id="SSF160975">
    <property type="entry name" value="AF1531-like"/>
    <property type="match status" value="1"/>
</dbReference>
<dbReference type="InterPro" id="IPR006308">
    <property type="entry name" value="Pol_III_a_PolC-type_gram_pos"/>
</dbReference>
<dbReference type="RefSeq" id="WP_090552482.1">
    <property type="nucleotide sequence ID" value="NZ_FNFP01000002.1"/>
</dbReference>
<dbReference type="SUPFAM" id="SSF53098">
    <property type="entry name" value="Ribonuclease H-like"/>
    <property type="match status" value="1"/>
</dbReference>
<dbReference type="EMBL" id="FNFP01000002">
    <property type="protein sequence ID" value="SDK46933.1"/>
    <property type="molecule type" value="Genomic_DNA"/>
</dbReference>
<gene>
    <name evidence="11" type="primary">polC</name>
    <name evidence="14" type="ORF">SAMN05660472_01369</name>
</gene>
<dbReference type="Gene3D" id="6.10.140.1510">
    <property type="match status" value="1"/>
</dbReference>
<evidence type="ECO:0000256" key="10">
    <source>
        <dbReference type="ARBA" id="ARBA00049244"/>
    </source>
</evidence>
<keyword evidence="5 11" id="KW-0235">DNA replication</keyword>
<comment type="subcellular location">
    <subcellularLocation>
        <location evidence="11">Cytoplasm</location>
    </subcellularLocation>
</comment>
<dbReference type="Pfam" id="PF14579">
    <property type="entry name" value="HHH_6"/>
    <property type="match status" value="1"/>
</dbReference>
<keyword evidence="2 11" id="KW-0963">Cytoplasm</keyword>
<dbReference type="NCBIfam" id="TIGR01405">
    <property type="entry name" value="polC_Gram_pos"/>
    <property type="match status" value="1"/>
</dbReference>
<dbReference type="OrthoDB" id="9804290at2"/>
<dbReference type="InterPro" id="IPR004013">
    <property type="entry name" value="PHP_dom"/>
</dbReference>
<evidence type="ECO:0000313" key="15">
    <source>
        <dbReference type="Proteomes" id="UP000198718"/>
    </source>
</evidence>
<evidence type="ECO:0000313" key="14">
    <source>
        <dbReference type="EMBL" id="SDK46933.1"/>
    </source>
</evidence>
<evidence type="ECO:0000256" key="5">
    <source>
        <dbReference type="ARBA" id="ARBA00022705"/>
    </source>
</evidence>
<dbReference type="NCBIfam" id="NF001688">
    <property type="entry name" value="PRK00448.1"/>
    <property type="match status" value="1"/>
</dbReference>
<dbReference type="Pfam" id="PF11490">
    <property type="entry name" value="DNA_pol3_a_NII"/>
    <property type="match status" value="1"/>
</dbReference>
<dbReference type="PANTHER" id="PTHR32294">
    <property type="entry name" value="DNA POLYMERASE III SUBUNIT ALPHA"/>
    <property type="match status" value="1"/>
</dbReference>
<dbReference type="InterPro" id="IPR013520">
    <property type="entry name" value="Ribonucl_H"/>
</dbReference>
<comment type="catalytic activity">
    <reaction evidence="10 11">
        <text>DNA(n) + a 2'-deoxyribonucleoside 5'-triphosphate = DNA(n+1) + diphosphate</text>
        <dbReference type="Rhea" id="RHEA:22508"/>
        <dbReference type="Rhea" id="RHEA-COMP:17339"/>
        <dbReference type="Rhea" id="RHEA-COMP:17340"/>
        <dbReference type="ChEBI" id="CHEBI:33019"/>
        <dbReference type="ChEBI" id="CHEBI:61560"/>
        <dbReference type="ChEBI" id="CHEBI:173112"/>
        <dbReference type="EC" id="2.7.7.7"/>
    </reaction>
</comment>
<dbReference type="GO" id="GO:0006261">
    <property type="term" value="P:DNA-templated DNA replication"/>
    <property type="evidence" value="ECO:0007669"/>
    <property type="project" value="UniProtKB-UniRule"/>
</dbReference>
<dbReference type="InterPro" id="IPR036397">
    <property type="entry name" value="RNaseH_sf"/>
</dbReference>
<evidence type="ECO:0000256" key="1">
    <source>
        <dbReference type="ARBA" id="ARBA00003452"/>
    </source>
</evidence>
<keyword evidence="4 11" id="KW-0548">Nucleotidyltransferase</keyword>
<dbReference type="InterPro" id="IPR024754">
    <property type="entry name" value="DNA_PolC-like_N_II"/>
</dbReference>
<dbReference type="Pfam" id="PF02811">
    <property type="entry name" value="PHP"/>
    <property type="match status" value="2"/>
</dbReference>
<dbReference type="Pfam" id="PF14480">
    <property type="entry name" value="DNA_pol3_a_NI"/>
    <property type="match status" value="1"/>
</dbReference>
<dbReference type="PANTHER" id="PTHR32294:SF5">
    <property type="entry name" value="DNA POLYMERASE III POLC-TYPE"/>
    <property type="match status" value="1"/>
</dbReference>
<dbReference type="InterPro" id="IPR044923">
    <property type="entry name" value="PolC_middle_finger_sf"/>
</dbReference>
<dbReference type="CDD" id="cd07435">
    <property type="entry name" value="PHP_PolIIIA_POLC"/>
    <property type="match status" value="1"/>
</dbReference>
<dbReference type="InterPro" id="IPR040982">
    <property type="entry name" value="DNA_pol3_finger"/>
</dbReference>
<keyword evidence="8 11" id="KW-0269">Exonuclease</keyword>
<dbReference type="GO" id="GO:0005737">
    <property type="term" value="C:cytoplasm"/>
    <property type="evidence" value="ECO:0007669"/>
    <property type="project" value="UniProtKB-SubCell"/>
</dbReference>
<evidence type="ECO:0000259" key="12">
    <source>
        <dbReference type="SMART" id="SM00479"/>
    </source>
</evidence>
<dbReference type="Pfam" id="PF07733">
    <property type="entry name" value="DNA_pol3_alpha"/>
    <property type="match status" value="2"/>
</dbReference>
<dbReference type="InterPro" id="IPR004805">
    <property type="entry name" value="DnaE2/DnaE/PolC"/>
</dbReference>
<evidence type="ECO:0000256" key="9">
    <source>
        <dbReference type="ARBA" id="ARBA00022932"/>
    </source>
</evidence>
<evidence type="ECO:0000256" key="2">
    <source>
        <dbReference type="ARBA" id="ARBA00022490"/>
    </source>
</evidence>
<keyword evidence="6 11" id="KW-0540">Nuclease</keyword>
<protein>
    <recommendedName>
        <fullName evidence="11">DNA polymerase III PolC-type</fullName>
        <shortName evidence="11">PolIII</shortName>
        <ecNumber evidence="11">2.7.7.7</ecNumber>
    </recommendedName>
</protein>
<dbReference type="CDD" id="cd04484">
    <property type="entry name" value="polC_OBF"/>
    <property type="match status" value="1"/>
</dbReference>
<comment type="similarity">
    <text evidence="11">Belongs to the DNA polymerase type-C family. PolC subfamily.</text>
</comment>
<dbReference type="InterPro" id="IPR029460">
    <property type="entry name" value="DNAPol_HHH"/>
</dbReference>
<evidence type="ECO:0000256" key="8">
    <source>
        <dbReference type="ARBA" id="ARBA00022839"/>
    </source>
</evidence>
<sequence length="1439" mass="163017">MDPLTKVNFHDFITAFGLKSTASLENTLIEAVKFYKKSKKLSVYLKASEVINQQELDMFCKELKKNIGTLNNVDIIVGYNLQYQSLQELISINWKNILFILQKEIPVVKAMRNQLTWEIKDKLLTIKVEDTFISKKAKERNVEKNVESYFSKQFNIKLKCNIETSNTTTFNLSIYEEQKEKENIIFLDKIKKELEEIEQKQQKQQTKEKGEANKRGNTANSTVLIGKSFSGEVTQLKDLTNELGTIILEGEIFHIDSRELNSGKTLLILSVTDYTNSITVKIFEGKNQGNLKETFNKGQYIRIKGDIVYDKFLKENILMATDVMNIPPKEERKDLCEEKRIELHLHTQMSSMDGVSSTTNLIKRAAEWGHKAVAITDHGVVQAFPEAMEAAKKFGIKPIYGIEGYIVNDEEKLVDIDKETYSLEDEYIVFDIETTGLSNINDKITEIGAVKIKGKEIIDRFSTLINPGIDIPEKIIQLTGITNEMVKSAPSIEEILPEFFGFIGDSCLVAHNAAFDIGFIRENAKKLDLQLNNPVVDTLKLSRILLNHLKRHKLNVIAKELNITLENHHRAVDDAKATAEIFIKLIELMNSKDIYTLQDINEKLVQKVDIKKLDTYHIILLAQNQIGLKNLYTLVSESHLRYFYKKPRIPKSLLNKYREGIFVGSACEAGELFQVLLNNAPVEAIEKTAKYYDYLEIQPLKNNEFLIEKGIVNNFEDIKNLNRKIVALGKKFNIPVVATGDVHFLNKHDEYYRRILMAGQGFSDADKQAPLYFMTTEEMLLEFNYLGEEKAKEVVIYNPNAINEDIDELLPIPEGTFPPEIEGSEEELRRLCYGKAERIYGNPLPHIVKDRLDREVNSIINNGYAVMYIIAHKLVTKSLQDGYLVGSRGSVGSSFAATMSDITEVNPLPPHYVCSKCKYSVFITDGSYGSGADLPDKKCPTCEEQLTKDGHDIPFEVFLGFEGDKEPDIDLNFAGEYQSEAHKYTEELFGEGKVFRAGTIGTIADKTAYGFVKKYLEGKDINYTQAEVNRLTGGCTGVKRTSGQHPGGVMIVPSNRDIHEFCPIQYPANDAKAGVITTHFDYHSISGRLLKLDILGHDVPTIIKMLEDITKVDAPLVSLDDEKTMSIFTSTKALGIDNEDYKCEVGTLGIPEFGTKFVRQMLIDTQPKTFAELVRISGLSHGTDVWLNNAQELVRNNVAELKDVISTRDDIMNYLILKGLPAKTSFKIMENVRKGKGLTTEDEEIMKKNSVPQWYINSCNKIKYMFPKAHAVAYVMMSFRIAYFKVHYPEAFYATYFTMKAEDFDADLIVKGKHAINNKIRELESMGNDATAKEKNLLTVLEVALEMYCRGIQLLPVDLYKSDADKFIVADKKLLPPLKSLQGVGQNAARSIVSAREKSKFLSIEDLRLKTKVTKTVIETLINHGCIHDLPETNQLSFF</sequence>
<dbReference type="EC" id="2.7.7.7" evidence="11"/>
<evidence type="ECO:0000256" key="3">
    <source>
        <dbReference type="ARBA" id="ARBA00022679"/>
    </source>
</evidence>
<dbReference type="STRING" id="393762.SAMN05660472_01369"/>
<feature type="domain" description="Exonuclease" evidence="12">
    <location>
        <begin position="426"/>
        <end position="591"/>
    </location>
</feature>
<dbReference type="Gene3D" id="1.10.150.700">
    <property type="entry name" value="PolC, middle finger domain"/>
    <property type="match status" value="1"/>
</dbReference>
<dbReference type="InterPro" id="IPR003141">
    <property type="entry name" value="Pol/His_phosphatase_N"/>
</dbReference>
<dbReference type="NCBIfam" id="TIGR00573">
    <property type="entry name" value="dnaq"/>
    <property type="match status" value="1"/>
</dbReference>
<comment type="function">
    <text evidence="1 11">Required for replicative DNA synthesis. This DNA polymerase also exhibits 3' to 5' exonuclease activity.</text>
</comment>
<dbReference type="FunFam" id="3.30.420.10:FF:000045">
    <property type="entry name" value="3'-5' exonuclease DinG"/>
    <property type="match status" value="1"/>
</dbReference>
<dbReference type="InterPro" id="IPR006054">
    <property type="entry name" value="DnaQ"/>
</dbReference>
<dbReference type="HAMAP" id="MF_00356">
    <property type="entry name" value="DNApol_PolC"/>
    <property type="match status" value="1"/>
</dbReference>
<dbReference type="Gene3D" id="3.20.20.140">
    <property type="entry name" value="Metal-dependent hydrolases"/>
    <property type="match status" value="1"/>
</dbReference>
<dbReference type="GO" id="GO:0003677">
    <property type="term" value="F:DNA binding"/>
    <property type="evidence" value="ECO:0007669"/>
    <property type="project" value="UniProtKB-UniRule"/>
</dbReference>
<dbReference type="Pfam" id="PF17657">
    <property type="entry name" value="DNA_pol3_finger"/>
    <property type="match status" value="1"/>
</dbReference>
<dbReference type="Gene3D" id="3.30.420.10">
    <property type="entry name" value="Ribonuclease H-like superfamily/Ribonuclease H"/>
    <property type="match status" value="1"/>
</dbReference>
<evidence type="ECO:0000256" key="6">
    <source>
        <dbReference type="ARBA" id="ARBA00022722"/>
    </source>
</evidence>
<keyword evidence="9 11" id="KW-0239">DNA-directed DNA polymerase</keyword>
<accession>A0A1G9C5H4</accession>
<dbReference type="CDD" id="cd06127">
    <property type="entry name" value="DEDDh"/>
    <property type="match status" value="1"/>
</dbReference>
<dbReference type="GO" id="GO:0008408">
    <property type="term" value="F:3'-5' exonuclease activity"/>
    <property type="evidence" value="ECO:0007669"/>
    <property type="project" value="UniProtKB-UniRule"/>
</dbReference>
<dbReference type="InterPro" id="IPR028112">
    <property type="entry name" value="DNA_PolC-type_N_I"/>
</dbReference>
<proteinExistence type="inferred from homology"/>
<organism evidence="14 15">
    <name type="scientific">Natronincola ferrireducens</name>
    <dbReference type="NCBI Taxonomy" id="393762"/>
    <lineage>
        <taxon>Bacteria</taxon>
        <taxon>Bacillati</taxon>
        <taxon>Bacillota</taxon>
        <taxon>Clostridia</taxon>
        <taxon>Peptostreptococcales</taxon>
        <taxon>Natronincolaceae</taxon>
        <taxon>Natronincola</taxon>
    </lineage>
</organism>
<evidence type="ECO:0000259" key="13">
    <source>
        <dbReference type="SMART" id="SM00481"/>
    </source>
</evidence>
<dbReference type="GO" id="GO:0003887">
    <property type="term" value="F:DNA-directed DNA polymerase activity"/>
    <property type="evidence" value="ECO:0007669"/>
    <property type="project" value="UniProtKB-UniRule"/>
</dbReference>
<dbReference type="InterPro" id="IPR011708">
    <property type="entry name" value="DNA_pol3_alpha_NTPase_dom"/>
</dbReference>
<evidence type="ECO:0000256" key="4">
    <source>
        <dbReference type="ARBA" id="ARBA00022695"/>
    </source>
</evidence>
<dbReference type="SMART" id="SM00479">
    <property type="entry name" value="EXOIII"/>
    <property type="match status" value="1"/>
</dbReference>
<evidence type="ECO:0000256" key="7">
    <source>
        <dbReference type="ARBA" id="ARBA00022801"/>
    </source>
</evidence>
<dbReference type="Pfam" id="PF00929">
    <property type="entry name" value="RNase_T"/>
    <property type="match status" value="1"/>
</dbReference>
<dbReference type="Gene3D" id="1.10.150.870">
    <property type="match status" value="1"/>
</dbReference>
<dbReference type="Gene3D" id="3.30.1900.20">
    <property type="match status" value="2"/>
</dbReference>
<keyword evidence="3 11" id="KW-0808">Transferase</keyword>
<reference evidence="14 15" key="1">
    <citation type="submission" date="2016-10" db="EMBL/GenBank/DDBJ databases">
        <authorList>
            <person name="de Groot N.N."/>
        </authorList>
    </citation>
    <scope>NUCLEOTIDE SEQUENCE [LARGE SCALE GENOMIC DNA]</scope>
    <source>
        <strain evidence="14 15">DSM 18346</strain>
    </source>
</reference>
<feature type="domain" description="Polymerase/histidinol phosphatase N-terminal" evidence="13">
    <location>
        <begin position="341"/>
        <end position="408"/>
    </location>
</feature>
<name>A0A1G9C5H4_9FIRM</name>
<dbReference type="Gene3D" id="2.40.50.140">
    <property type="entry name" value="Nucleic acid-binding proteins"/>
    <property type="match status" value="1"/>
</dbReference>
<keyword evidence="15" id="KW-1185">Reference proteome</keyword>
<dbReference type="Proteomes" id="UP000198718">
    <property type="component" value="Unassembled WGS sequence"/>
</dbReference>
<evidence type="ECO:0000256" key="11">
    <source>
        <dbReference type="HAMAP-Rule" id="MF_00356"/>
    </source>
</evidence>
<dbReference type="SMART" id="SM00481">
    <property type="entry name" value="POLIIIAc"/>
    <property type="match status" value="1"/>
</dbReference>
<dbReference type="InterPro" id="IPR012337">
    <property type="entry name" value="RNaseH-like_sf"/>
</dbReference>